<dbReference type="AlphaFoldDB" id="A0AAU7B3G8"/>
<dbReference type="Pfam" id="PF00188">
    <property type="entry name" value="CAP"/>
    <property type="match status" value="1"/>
</dbReference>
<dbReference type="SUPFAM" id="SSF55797">
    <property type="entry name" value="PR-1-like"/>
    <property type="match status" value="1"/>
</dbReference>
<dbReference type="CDD" id="cd05379">
    <property type="entry name" value="CAP_bacterial"/>
    <property type="match status" value="1"/>
</dbReference>
<gene>
    <name evidence="3" type="ORF">DSM112329_05048</name>
</gene>
<dbReference type="PANTHER" id="PTHR31157:SF1">
    <property type="entry name" value="SCP DOMAIN-CONTAINING PROTEIN"/>
    <property type="match status" value="1"/>
</dbReference>
<sequence>MNPRHFAALAVALVTLAAPAAGSAQSPSGCANAATPIAELDAVQARTALKCALGKLRSDAGLSAYRESPKLTSAAQDHANDMIARDYFDHVSPGGSDPGTRAKKAGYPNAYVGEIIAGGSTADENIALWLDSPPHKTAMLSTRYAEAGFGNAASADSSVAVVVVGSPGGPSKPKPAAPASTPCTVDPRNGPVAFCPRYVKNSGNQGVYRIRGHVVGESYSALTMTISRGPLTKTFTIKVSANGRFDKVVRGPKLPKNGGVLRYKASIVVDGRTIRYGGDL</sequence>
<dbReference type="Gene3D" id="3.40.33.10">
    <property type="entry name" value="CAP"/>
    <property type="match status" value="1"/>
</dbReference>
<proteinExistence type="predicted"/>
<evidence type="ECO:0000259" key="2">
    <source>
        <dbReference type="Pfam" id="PF00188"/>
    </source>
</evidence>
<evidence type="ECO:0000256" key="1">
    <source>
        <dbReference type="SAM" id="SignalP"/>
    </source>
</evidence>
<reference evidence="3" key="1">
    <citation type="submission" date="2022-12" db="EMBL/GenBank/DDBJ databases">
        <title>Paraconexibacter alkalitolerans sp. nov. and Baekduia alba sp. nov., isolated from soil and emended description of the genera Paraconexibacter (Chun et al., 2020) and Baekduia (An et al., 2020).</title>
        <authorList>
            <person name="Vieira S."/>
            <person name="Huber K.J."/>
            <person name="Geppert A."/>
            <person name="Wolf J."/>
            <person name="Neumann-Schaal M."/>
            <person name="Muesken M."/>
            <person name="Overmann J."/>
        </authorList>
    </citation>
    <scope>NUCLEOTIDE SEQUENCE</scope>
    <source>
        <strain evidence="3">AEG42_29</strain>
    </source>
</reference>
<dbReference type="InterPro" id="IPR035940">
    <property type="entry name" value="CAP_sf"/>
</dbReference>
<dbReference type="EMBL" id="CP114014">
    <property type="protein sequence ID" value="XAY08152.1"/>
    <property type="molecule type" value="Genomic_DNA"/>
</dbReference>
<organism evidence="3">
    <name type="scientific">Paraconexibacter sp. AEG42_29</name>
    <dbReference type="NCBI Taxonomy" id="2997339"/>
    <lineage>
        <taxon>Bacteria</taxon>
        <taxon>Bacillati</taxon>
        <taxon>Actinomycetota</taxon>
        <taxon>Thermoleophilia</taxon>
        <taxon>Solirubrobacterales</taxon>
        <taxon>Paraconexibacteraceae</taxon>
        <taxon>Paraconexibacter</taxon>
    </lineage>
</organism>
<accession>A0AAU7B3G8</accession>
<feature type="chain" id="PRO_5043582539" evidence="1">
    <location>
        <begin position="21"/>
        <end position="280"/>
    </location>
</feature>
<keyword evidence="1" id="KW-0732">Signal</keyword>
<dbReference type="RefSeq" id="WP_354699335.1">
    <property type="nucleotide sequence ID" value="NZ_CP114014.1"/>
</dbReference>
<dbReference type="KEGG" id="parq:DSM112329_05048"/>
<name>A0AAU7B3G8_9ACTN</name>
<protein>
    <submittedName>
        <fullName evidence="3">Sporulation protein</fullName>
    </submittedName>
</protein>
<dbReference type="PANTHER" id="PTHR31157">
    <property type="entry name" value="SCP DOMAIN-CONTAINING PROTEIN"/>
    <property type="match status" value="1"/>
</dbReference>
<dbReference type="InterPro" id="IPR014044">
    <property type="entry name" value="CAP_dom"/>
</dbReference>
<feature type="signal peptide" evidence="1">
    <location>
        <begin position="1"/>
        <end position="20"/>
    </location>
</feature>
<evidence type="ECO:0000313" key="3">
    <source>
        <dbReference type="EMBL" id="XAY08152.1"/>
    </source>
</evidence>
<feature type="domain" description="SCP" evidence="2">
    <location>
        <begin position="55"/>
        <end position="161"/>
    </location>
</feature>